<dbReference type="RefSeq" id="WP_208232938.1">
    <property type="nucleotide sequence ID" value="NZ_JAGEVG010000005.1"/>
</dbReference>
<dbReference type="PANTHER" id="PTHR46268:SF6">
    <property type="entry name" value="UNIVERSAL STRESS PROTEIN UP12"/>
    <property type="match status" value="1"/>
</dbReference>
<dbReference type="InterPro" id="IPR006015">
    <property type="entry name" value="Universal_stress_UspA"/>
</dbReference>
<dbReference type="PRINTS" id="PR01438">
    <property type="entry name" value="UNVRSLSTRESS"/>
</dbReference>
<gene>
    <name evidence="3" type="ORF">J4051_05935</name>
</gene>
<sequence>MRHHILLPTDFSENAWSAAIYAIKLYAKVPCTFYFSHAWTFVNTGSRTYISPTYIDTLQNTSKEQLKALRERAQFISPNSEHEFETIFSEDFLTESIKTAIKDHAIDTVVMGTKGATGAKEFLLGSNSVTVIKKVKLCPILLVPNHYEFETPEHIAFATDFNRSYGDEILAITKLAKLQKSNLEIIHINGRDDLSEGQNDNLKTLSNFLKNHPHNFNWISGKGTKKQLISTFIEENSIHLICMVNYEHSFLEDLLNEPIIKKLGYQSQIPFMVIPHIE</sequence>
<keyword evidence="4" id="KW-1185">Reference proteome</keyword>
<comment type="similarity">
    <text evidence="1">Belongs to the universal stress protein A family.</text>
</comment>
<organism evidence="3 4">
    <name type="scientific">Gelidibacter pelagius</name>
    <dbReference type="NCBI Taxonomy" id="2819985"/>
    <lineage>
        <taxon>Bacteria</taxon>
        <taxon>Pseudomonadati</taxon>
        <taxon>Bacteroidota</taxon>
        <taxon>Flavobacteriia</taxon>
        <taxon>Flavobacteriales</taxon>
        <taxon>Flavobacteriaceae</taxon>
        <taxon>Gelidibacter</taxon>
    </lineage>
</organism>
<dbReference type="CDD" id="cd00293">
    <property type="entry name" value="USP-like"/>
    <property type="match status" value="1"/>
</dbReference>
<dbReference type="EMBL" id="JAGEVG010000005">
    <property type="protein sequence ID" value="MBO3097798.1"/>
    <property type="molecule type" value="Genomic_DNA"/>
</dbReference>
<comment type="caution">
    <text evidence="3">The sequence shown here is derived from an EMBL/GenBank/DDBJ whole genome shotgun (WGS) entry which is preliminary data.</text>
</comment>
<dbReference type="SUPFAM" id="SSF52402">
    <property type="entry name" value="Adenine nucleotide alpha hydrolases-like"/>
    <property type="match status" value="2"/>
</dbReference>
<evidence type="ECO:0000313" key="4">
    <source>
        <dbReference type="Proteomes" id="UP000681315"/>
    </source>
</evidence>
<evidence type="ECO:0000259" key="2">
    <source>
        <dbReference type="Pfam" id="PF00582"/>
    </source>
</evidence>
<accession>A0ABS3SQ25</accession>
<dbReference type="Pfam" id="PF00582">
    <property type="entry name" value="Usp"/>
    <property type="match status" value="1"/>
</dbReference>
<name>A0ABS3SQ25_9FLAO</name>
<evidence type="ECO:0000256" key="1">
    <source>
        <dbReference type="ARBA" id="ARBA00008791"/>
    </source>
</evidence>
<reference evidence="3 4" key="1">
    <citation type="submission" date="2021-03" db="EMBL/GenBank/DDBJ databases">
        <title>Gelidibacter sp. nov., isolated from costal sediment.</title>
        <authorList>
            <person name="Lun K.-Y."/>
        </authorList>
    </citation>
    <scope>NUCLEOTIDE SEQUENCE [LARGE SCALE GENOMIC DNA]</scope>
    <source>
        <strain evidence="3 4">DF109</strain>
    </source>
</reference>
<evidence type="ECO:0000313" key="3">
    <source>
        <dbReference type="EMBL" id="MBO3097798.1"/>
    </source>
</evidence>
<dbReference type="InterPro" id="IPR006016">
    <property type="entry name" value="UspA"/>
</dbReference>
<feature type="domain" description="UspA" evidence="2">
    <location>
        <begin position="1"/>
        <end position="144"/>
    </location>
</feature>
<dbReference type="Proteomes" id="UP000681315">
    <property type="component" value="Unassembled WGS sequence"/>
</dbReference>
<protein>
    <submittedName>
        <fullName evidence="3">Universal stress protein</fullName>
    </submittedName>
</protein>
<dbReference type="Gene3D" id="3.40.50.12370">
    <property type="match status" value="1"/>
</dbReference>
<proteinExistence type="inferred from homology"/>
<dbReference type="PANTHER" id="PTHR46268">
    <property type="entry name" value="STRESS RESPONSE PROTEIN NHAX"/>
    <property type="match status" value="1"/>
</dbReference>